<organism evidence="1 2">
    <name type="scientific">Nonlabens ulvanivorans</name>
    <name type="common">Persicivirga ulvanivorans</name>
    <dbReference type="NCBI Taxonomy" id="906888"/>
    <lineage>
        <taxon>Bacteria</taxon>
        <taxon>Pseudomonadati</taxon>
        <taxon>Bacteroidota</taxon>
        <taxon>Flavobacteriia</taxon>
        <taxon>Flavobacteriales</taxon>
        <taxon>Flavobacteriaceae</taxon>
        <taxon>Nonlabens</taxon>
    </lineage>
</organism>
<accession>A0A081D6T5</accession>
<evidence type="ECO:0000313" key="1">
    <source>
        <dbReference type="EMBL" id="GAK74631.1"/>
    </source>
</evidence>
<name>A0A081D6T5_NONUL</name>
<protein>
    <submittedName>
        <fullName evidence="1">Uncharacterized protein</fullName>
    </submittedName>
</protein>
<dbReference type="Pfam" id="PF14125">
    <property type="entry name" value="DUF4292"/>
    <property type="match status" value="1"/>
</dbReference>
<reference evidence="1 2" key="1">
    <citation type="journal article" date="2014" name="Genome Announc.">
        <title>Draft Genome Sequences of Marine Flavobacterium Nonlabens Strains NR17, NR24, NR27, NR32, NR33, and Ara13.</title>
        <authorList>
            <person name="Nakanishi M."/>
            <person name="Meirelles P."/>
            <person name="Suzuki R."/>
            <person name="Takatani N."/>
            <person name="Mino S."/>
            <person name="Suda W."/>
            <person name="Oshima K."/>
            <person name="Hattori M."/>
            <person name="Ohkuma M."/>
            <person name="Hosokawa M."/>
            <person name="Miyashita K."/>
            <person name="Thompson F.L."/>
            <person name="Niwa A."/>
            <person name="Sawabe T."/>
            <person name="Sawabe T."/>
        </authorList>
    </citation>
    <scope>NUCLEOTIDE SEQUENCE [LARGE SCALE GENOMIC DNA]</scope>
    <source>
        <strain evidence="2">JCM19296</strain>
    </source>
</reference>
<comment type="caution">
    <text evidence="1">The sequence shown here is derived from an EMBL/GenBank/DDBJ whole genome shotgun (WGS) entry which is preliminary data.</text>
</comment>
<sequence>MDKRIIPLEVKVDAKRGKRLSQVILEFKNIEFNQDLSFPFSIPSNSKPMNL</sequence>
<dbReference type="Proteomes" id="UP000028980">
    <property type="component" value="Unassembled WGS sequence"/>
</dbReference>
<proteinExistence type="predicted"/>
<gene>
    <name evidence="1" type="ORF">JCM19296_209</name>
</gene>
<evidence type="ECO:0000313" key="2">
    <source>
        <dbReference type="Proteomes" id="UP000028980"/>
    </source>
</evidence>
<dbReference type="AlphaFoldDB" id="A0A081D6T5"/>
<dbReference type="InterPro" id="IPR025634">
    <property type="entry name" value="DUF4292"/>
</dbReference>
<dbReference type="EMBL" id="BBLG01000001">
    <property type="protein sequence ID" value="GAK74631.1"/>
    <property type="molecule type" value="Genomic_DNA"/>
</dbReference>